<comment type="caution">
    <text evidence="1">The sequence shown here is derived from an EMBL/GenBank/DDBJ whole genome shotgun (WGS) entry which is preliminary data.</text>
</comment>
<dbReference type="AlphaFoldDB" id="X0XDU5"/>
<accession>X0XDU5</accession>
<gene>
    <name evidence="1" type="ORF">S01H1_55170</name>
</gene>
<reference evidence="1" key="1">
    <citation type="journal article" date="2014" name="Front. Microbiol.">
        <title>High frequency of phylogenetically diverse reductive dehalogenase-homologous genes in deep subseafloor sedimentary metagenomes.</title>
        <authorList>
            <person name="Kawai M."/>
            <person name="Futagami T."/>
            <person name="Toyoda A."/>
            <person name="Takaki Y."/>
            <person name="Nishi S."/>
            <person name="Hori S."/>
            <person name="Arai W."/>
            <person name="Tsubouchi T."/>
            <person name="Morono Y."/>
            <person name="Uchiyama I."/>
            <person name="Ito T."/>
            <person name="Fujiyama A."/>
            <person name="Inagaki F."/>
            <person name="Takami H."/>
        </authorList>
    </citation>
    <scope>NUCLEOTIDE SEQUENCE</scope>
    <source>
        <strain evidence="1">Expedition CK06-06</strain>
    </source>
</reference>
<organism evidence="1">
    <name type="scientific">marine sediment metagenome</name>
    <dbReference type="NCBI Taxonomy" id="412755"/>
    <lineage>
        <taxon>unclassified sequences</taxon>
        <taxon>metagenomes</taxon>
        <taxon>ecological metagenomes</taxon>
    </lineage>
</organism>
<sequence>FVDYMIFLTGSLPTKIFATSIKSNNEDIPNWDNISINIEFQDGSIGNIIYTAIGGNIFPKEYIEVFGENSVGVLNNFSSLKLYRNNKKSTKKCFYNKGHSNEIKKLIQSIIRKKGSLICFNELIGVSLATFGVHKSLEKNLPIDIKVI</sequence>
<evidence type="ECO:0008006" key="2">
    <source>
        <dbReference type="Google" id="ProtNLM"/>
    </source>
</evidence>
<dbReference type="Gene3D" id="3.30.360.10">
    <property type="entry name" value="Dihydrodipicolinate Reductase, domain 2"/>
    <property type="match status" value="1"/>
</dbReference>
<dbReference type="EMBL" id="BARS01035843">
    <property type="protein sequence ID" value="GAG23126.1"/>
    <property type="molecule type" value="Genomic_DNA"/>
</dbReference>
<proteinExistence type="predicted"/>
<feature type="non-terminal residue" evidence="1">
    <location>
        <position position="1"/>
    </location>
</feature>
<dbReference type="SUPFAM" id="SSF55347">
    <property type="entry name" value="Glyceraldehyde-3-phosphate dehydrogenase-like, C-terminal domain"/>
    <property type="match status" value="1"/>
</dbReference>
<name>X0XDU5_9ZZZZ</name>
<protein>
    <recommendedName>
        <fullName evidence="2">Gfo/Idh/MocA-like oxidoreductase C-terminal domain-containing protein</fullName>
    </recommendedName>
</protein>
<evidence type="ECO:0000313" key="1">
    <source>
        <dbReference type="EMBL" id="GAG23126.1"/>
    </source>
</evidence>